<accession>A0A7H0FUP5</accession>
<dbReference type="EMBL" id="CP060820">
    <property type="protein sequence ID" value="QNP39761.1"/>
    <property type="molecule type" value="Genomic_DNA"/>
</dbReference>
<dbReference type="GO" id="GO:0005829">
    <property type="term" value="C:cytosol"/>
    <property type="evidence" value="ECO:0007669"/>
    <property type="project" value="TreeGrafter"/>
</dbReference>
<evidence type="ECO:0000259" key="4">
    <source>
        <dbReference type="PROSITE" id="PS01124"/>
    </source>
</evidence>
<keyword evidence="6" id="KW-1185">Reference proteome</keyword>
<feature type="domain" description="HTH araC/xylS-type" evidence="4">
    <location>
        <begin position="252"/>
        <end position="349"/>
    </location>
</feature>
<evidence type="ECO:0000256" key="1">
    <source>
        <dbReference type="ARBA" id="ARBA00023015"/>
    </source>
</evidence>
<keyword evidence="2" id="KW-0238">DNA-binding</keyword>
<dbReference type="PROSITE" id="PS01124">
    <property type="entry name" value="HTH_ARAC_FAMILY_2"/>
    <property type="match status" value="1"/>
</dbReference>
<dbReference type="Gene3D" id="1.10.10.60">
    <property type="entry name" value="Homeodomain-like"/>
    <property type="match status" value="1"/>
</dbReference>
<evidence type="ECO:0000256" key="2">
    <source>
        <dbReference type="ARBA" id="ARBA00023125"/>
    </source>
</evidence>
<evidence type="ECO:0000256" key="3">
    <source>
        <dbReference type="ARBA" id="ARBA00023163"/>
    </source>
</evidence>
<protein>
    <submittedName>
        <fullName evidence="5">AraC family transcriptional regulator</fullName>
    </submittedName>
</protein>
<dbReference type="KEGG" id="lsx:H8B22_09575"/>
<keyword evidence="1" id="KW-0805">Transcription regulation</keyword>
<reference evidence="5 6" key="1">
    <citation type="submission" date="2020-08" db="EMBL/GenBank/DDBJ databases">
        <title>Lysobacter sp. II4 sp. nov., isolated from soil.</title>
        <authorList>
            <person name="Woo C.Y."/>
            <person name="Kim J."/>
        </authorList>
    </citation>
    <scope>NUCLEOTIDE SEQUENCE [LARGE SCALE GENOMIC DNA]</scope>
    <source>
        <strain evidence="5 6">II4</strain>
    </source>
</reference>
<keyword evidence="3" id="KW-0804">Transcription</keyword>
<dbReference type="SUPFAM" id="SSF46689">
    <property type="entry name" value="Homeodomain-like"/>
    <property type="match status" value="1"/>
</dbReference>
<dbReference type="PANTHER" id="PTHR47894:SF1">
    <property type="entry name" value="HTH-TYPE TRANSCRIPTIONAL REGULATOR VQSM"/>
    <property type="match status" value="1"/>
</dbReference>
<dbReference type="AlphaFoldDB" id="A0A7H0FUP5"/>
<organism evidence="5 6">
    <name type="scientific">Agrilutibacter terrestris</name>
    <dbReference type="NCBI Taxonomy" id="2865112"/>
    <lineage>
        <taxon>Bacteria</taxon>
        <taxon>Pseudomonadati</taxon>
        <taxon>Pseudomonadota</taxon>
        <taxon>Gammaproteobacteria</taxon>
        <taxon>Lysobacterales</taxon>
        <taxon>Lysobacteraceae</taxon>
        <taxon>Agrilutibacter</taxon>
    </lineage>
</organism>
<dbReference type="InterPro" id="IPR018060">
    <property type="entry name" value="HTH_AraC"/>
</dbReference>
<dbReference type="GO" id="GO:0003700">
    <property type="term" value="F:DNA-binding transcription factor activity"/>
    <property type="evidence" value="ECO:0007669"/>
    <property type="project" value="InterPro"/>
</dbReference>
<sequence length="350" mass="37983">MQEPDDILPDAGDPRLTAANIKSTIVAGLVALARERGISSDGWFAGLRLGPAQFSVDALPYLSYRQAAQVIRRALRSLPGQGHGLVLGARQDIGSFGLLGLAMLTAPDFERALRLGIHYAPITGAMVELALEDVRGGIAVVARTRDRAERELEAFLCEELFVSSLHLCRGLLGPDFVPRRVELAYPAPAYADEYASAFACDVVFGCDRNRVLIDAAWLTSPMPAHNPASAQQVLALCDAQMPGDRSSSEIVAVVERLLLSQLADNPRLVDIAAELHMTERTLRRQLQAAQTSFTALHDRIRNASARRLLAESHLTIAQVGTAVGFKDAREFRRAFKRWSGVAPTALRSPG</sequence>
<dbReference type="SMART" id="SM00342">
    <property type="entry name" value="HTH_ARAC"/>
    <property type="match status" value="1"/>
</dbReference>
<proteinExistence type="predicted"/>
<evidence type="ECO:0000313" key="5">
    <source>
        <dbReference type="EMBL" id="QNP39761.1"/>
    </source>
</evidence>
<name>A0A7H0FUP5_9GAMM</name>
<dbReference type="InterPro" id="IPR032687">
    <property type="entry name" value="AraC-type_N"/>
</dbReference>
<dbReference type="RefSeq" id="WP_187711207.1">
    <property type="nucleotide sequence ID" value="NZ_CP060820.1"/>
</dbReference>
<dbReference type="Proteomes" id="UP000516018">
    <property type="component" value="Chromosome"/>
</dbReference>
<dbReference type="Pfam" id="PF12625">
    <property type="entry name" value="Arabinose_bd"/>
    <property type="match status" value="1"/>
</dbReference>
<dbReference type="PANTHER" id="PTHR47894">
    <property type="entry name" value="HTH-TYPE TRANSCRIPTIONAL REGULATOR GADX"/>
    <property type="match status" value="1"/>
</dbReference>
<dbReference type="GO" id="GO:0000976">
    <property type="term" value="F:transcription cis-regulatory region binding"/>
    <property type="evidence" value="ECO:0007669"/>
    <property type="project" value="TreeGrafter"/>
</dbReference>
<dbReference type="Pfam" id="PF12833">
    <property type="entry name" value="HTH_18"/>
    <property type="match status" value="1"/>
</dbReference>
<evidence type="ECO:0000313" key="6">
    <source>
        <dbReference type="Proteomes" id="UP000516018"/>
    </source>
</evidence>
<dbReference type="InterPro" id="IPR009057">
    <property type="entry name" value="Homeodomain-like_sf"/>
</dbReference>
<gene>
    <name evidence="5" type="ORF">H8B22_09575</name>
</gene>